<keyword evidence="3" id="KW-1185">Reference proteome</keyword>
<comment type="caution">
    <text evidence="2">The sequence shown here is derived from an EMBL/GenBank/DDBJ whole genome shotgun (WGS) entry which is preliminary data.</text>
</comment>
<dbReference type="Proteomes" id="UP001265746">
    <property type="component" value="Unassembled WGS sequence"/>
</dbReference>
<evidence type="ECO:0000313" key="2">
    <source>
        <dbReference type="EMBL" id="KAK2599201.1"/>
    </source>
</evidence>
<dbReference type="GO" id="GO:0006620">
    <property type="term" value="P:post-translational protein targeting to endoplasmic reticulum membrane"/>
    <property type="evidence" value="ECO:0007669"/>
    <property type="project" value="TreeGrafter"/>
</dbReference>
<sequence>MCPDTRLFGYSLALQWSELPGASLSPSITNAVVRSAKGLCNTAIGDRGNNYGAYINKASFVSPMRRFSSNVIPHTILHKLIKMSATKVWSRRPEAEEKSRQPPAPAGPITAPPSDVEALKQDGDSFTLDAFTFEDAWVLGNLLRRRLVPIPTATVISIALANSGQVLFQSVTGSGVMPDNEIWVHRKRNTVLRWGCSTWLMHCKYDGDEAAFKAKFGMSEEVAGRYAIHGGAIPIRVKGVEGVVAVVVVSGLKQHEDHGVIVDVIKENWQ</sequence>
<protein>
    <submittedName>
        <fullName evidence="2">Uncharacterized protein</fullName>
    </submittedName>
</protein>
<evidence type="ECO:0000313" key="3">
    <source>
        <dbReference type="Proteomes" id="UP001265746"/>
    </source>
</evidence>
<dbReference type="GO" id="GO:0072380">
    <property type="term" value="C:TRC complex"/>
    <property type="evidence" value="ECO:0007669"/>
    <property type="project" value="TreeGrafter"/>
</dbReference>
<organism evidence="2 3">
    <name type="scientific">Phomopsis amygdali</name>
    <name type="common">Fusicoccum amygdali</name>
    <dbReference type="NCBI Taxonomy" id="1214568"/>
    <lineage>
        <taxon>Eukaryota</taxon>
        <taxon>Fungi</taxon>
        <taxon>Dikarya</taxon>
        <taxon>Ascomycota</taxon>
        <taxon>Pezizomycotina</taxon>
        <taxon>Sordariomycetes</taxon>
        <taxon>Sordariomycetidae</taxon>
        <taxon>Diaporthales</taxon>
        <taxon>Diaporthaceae</taxon>
        <taxon>Diaporthe</taxon>
    </lineage>
</organism>
<accession>A0AAD9S4F3</accession>
<dbReference type="AlphaFoldDB" id="A0AAD9S4F3"/>
<dbReference type="Pfam" id="PF03928">
    <property type="entry name" value="HbpS-like"/>
    <property type="match status" value="1"/>
</dbReference>
<dbReference type="EMBL" id="JAUJFL010000007">
    <property type="protein sequence ID" value="KAK2599201.1"/>
    <property type="molecule type" value="Genomic_DNA"/>
</dbReference>
<evidence type="ECO:0000256" key="1">
    <source>
        <dbReference type="SAM" id="MobiDB-lite"/>
    </source>
</evidence>
<dbReference type="Gene3D" id="3.30.450.150">
    <property type="entry name" value="Haem-degrading domain"/>
    <property type="match status" value="1"/>
</dbReference>
<dbReference type="InterPro" id="IPR005624">
    <property type="entry name" value="PduO/GlcC-like"/>
</dbReference>
<feature type="region of interest" description="Disordered" evidence="1">
    <location>
        <begin position="91"/>
        <end position="116"/>
    </location>
</feature>
<dbReference type="InterPro" id="IPR038084">
    <property type="entry name" value="PduO/GlcC-like_sf"/>
</dbReference>
<dbReference type="InterPro" id="IPR010371">
    <property type="entry name" value="YBR137W-like"/>
</dbReference>
<gene>
    <name evidence="2" type="ORF">N8I77_010974</name>
</gene>
<name>A0AAD9S4F3_PHOAM</name>
<dbReference type="SUPFAM" id="SSF143744">
    <property type="entry name" value="GlcG-like"/>
    <property type="match status" value="1"/>
</dbReference>
<feature type="compositionally biased region" description="Basic and acidic residues" evidence="1">
    <location>
        <begin position="91"/>
        <end position="100"/>
    </location>
</feature>
<reference evidence="2" key="1">
    <citation type="submission" date="2023-06" db="EMBL/GenBank/DDBJ databases">
        <authorList>
            <person name="Noh H."/>
        </authorList>
    </citation>
    <scope>NUCLEOTIDE SEQUENCE</scope>
    <source>
        <strain evidence="2">DUCC20226</strain>
    </source>
</reference>
<dbReference type="PANTHER" id="PTHR28255:SF1">
    <property type="entry name" value="UPF0303 PROTEIN YBR137W"/>
    <property type="match status" value="1"/>
</dbReference>
<dbReference type="PANTHER" id="PTHR28255">
    <property type="match status" value="1"/>
</dbReference>
<proteinExistence type="predicted"/>